<feature type="region of interest" description="Disordered" evidence="1">
    <location>
        <begin position="534"/>
        <end position="555"/>
    </location>
</feature>
<dbReference type="GO" id="GO:0031124">
    <property type="term" value="P:mRNA 3'-end processing"/>
    <property type="evidence" value="ECO:0007669"/>
    <property type="project" value="TreeGrafter"/>
</dbReference>
<accession>A0A5S6QF66</accession>
<evidence type="ECO:0000313" key="3">
    <source>
        <dbReference type="Proteomes" id="UP000046395"/>
    </source>
</evidence>
<feature type="region of interest" description="Disordered" evidence="1">
    <location>
        <begin position="704"/>
        <end position="744"/>
    </location>
</feature>
<dbReference type="PROSITE" id="PS51391">
    <property type="entry name" value="CID"/>
    <property type="match status" value="1"/>
</dbReference>
<dbReference type="WBParaSite" id="TMUE_1000005829.5">
    <property type="protein sequence ID" value="TMUE_1000005829.5"/>
    <property type="gene ID" value="WBGene00290971"/>
</dbReference>
<evidence type="ECO:0000313" key="4">
    <source>
        <dbReference type="WBParaSite" id="TMUE_1000005829.1"/>
    </source>
</evidence>
<keyword evidence="3" id="KW-1185">Reference proteome</keyword>
<dbReference type="PANTHER" id="PTHR12460:SF39">
    <property type="entry name" value="CID DOMAIN-CONTAINING PROTEIN"/>
    <property type="match status" value="1"/>
</dbReference>
<dbReference type="GO" id="GO:0000993">
    <property type="term" value="F:RNA polymerase II complex binding"/>
    <property type="evidence" value="ECO:0007669"/>
    <property type="project" value="TreeGrafter"/>
</dbReference>
<dbReference type="InterPro" id="IPR008942">
    <property type="entry name" value="ENTH_VHS"/>
</dbReference>
<sequence length="807" mass="88962">MGDNAPSTEDVIDKFEYALAPTQDVIESISKWCLDRRQNYESIVKAWLALFYISGDQMRLSLLFLMNDVCQRERHLRSNKFRKAFMQKIKMIVLISRSRMLLPHLARIVKIWEDRSVFGKELTNELRVLSSNELLNERSASVISFARNDLGQSSTPESNAYDSSYVKLLREFSKPTLVKAVRHYAEDKAVWASPRNDPKGCIAKEELMKCVRDRDRGRRIMSDVNDAFNRYYDAVDTHRLKVVHLNKLVACLELASIFYLTQGHEASVVCAAYYTFANRLAVTTEECNDMSKMCPPTQENNSTDKPQAGLKGDSPQTGSASTPIEEDPVLAQQIKAVLTAIRKEEDNEAVDMELEEEGEEERDTLFVNASRSNVPPAVCSPVLMLPRNVSITSGPPVNESQMQHFCAGQWRIPRPPAQTKPANSTMSMGPPTVWTQPLVSSFDVRMPPPMRPPLSNLVSTMSPAAGGAVLPCPLGTKSHLPAVKHDDSFAGGQKGFGGPTPAKLFAHLGYNAGEADRYSNSKAANLGNAFQPMLPFSKPNESPGVPPRHYGRSHGHLANRFANDRMPSEHTWMQQNSTTREDGTAPGKSTVPPLGPHPSDRLGPPPSDFAGSGGPPPPISRFDEKLVAPYDGGADALPPPYIGDINKPMIGELMGAPPARPSGALRGLMYQPRHHFQGQRHFGNGPPHPRSFDHSVHRMRTPAPFRGTGNEWTPRLSFRPTDPSTGGWSSDMRSPASDSTTWEPNIPPYGIGSAGTPNHMMQPVRQSLLGGPVEPYATDFAASRFAPVPPSLPPPICGGNRRNFRRL</sequence>
<dbReference type="SMART" id="SM00582">
    <property type="entry name" value="RPR"/>
    <property type="match status" value="1"/>
</dbReference>
<dbReference type="WBParaSite" id="TMUE_1000005829.2">
    <property type="protein sequence ID" value="TMUE_1000005829.2"/>
    <property type="gene ID" value="WBGene00290971"/>
</dbReference>
<feature type="region of interest" description="Disordered" evidence="1">
    <location>
        <begin position="574"/>
        <end position="621"/>
    </location>
</feature>
<evidence type="ECO:0000313" key="5">
    <source>
        <dbReference type="WBParaSite" id="TMUE_1000005829.2"/>
    </source>
</evidence>
<feature type="compositionally biased region" description="Polar residues" evidence="1">
    <location>
        <begin position="722"/>
        <end position="743"/>
    </location>
</feature>
<dbReference type="WBParaSite" id="TMUE_1000005829.4">
    <property type="protein sequence ID" value="TMUE_1000005829.4"/>
    <property type="gene ID" value="WBGene00290971"/>
</dbReference>
<dbReference type="WBParaSite" id="TMUE_1000005829.3">
    <property type="protein sequence ID" value="TMUE_1000005829.3"/>
    <property type="gene ID" value="WBGene00290971"/>
</dbReference>
<reference evidence="3" key="1">
    <citation type="submission" date="2013-11" db="EMBL/GenBank/DDBJ databases">
        <authorList>
            <person name="Aslett M."/>
        </authorList>
    </citation>
    <scope>NUCLEOTIDE SEQUENCE [LARGE SCALE GENOMIC DNA]</scope>
    <source>
        <strain evidence="3">Edinburgh</strain>
    </source>
</reference>
<protein>
    <submittedName>
        <fullName evidence="4 5">CID domain-containing protein</fullName>
    </submittedName>
</protein>
<evidence type="ECO:0000256" key="1">
    <source>
        <dbReference type="SAM" id="MobiDB-lite"/>
    </source>
</evidence>
<reference evidence="3" key="2">
    <citation type="submission" date="2014-03" db="EMBL/GenBank/DDBJ databases">
        <title>The whipworm genome and dual-species transcriptomics of an intimate host-pathogen interaction.</title>
        <authorList>
            <person name="Foth B.J."/>
            <person name="Tsai I.J."/>
            <person name="Reid A.J."/>
            <person name="Bancroft A.J."/>
            <person name="Nichol S."/>
            <person name="Tracey A."/>
            <person name="Holroyd N."/>
            <person name="Cotton J.A."/>
            <person name="Stanley E.J."/>
            <person name="Zarowiecki M."/>
            <person name="Liu J.Z."/>
            <person name="Huckvale T."/>
            <person name="Cooper P.J."/>
            <person name="Grencis R.K."/>
            <person name="Berriman M."/>
        </authorList>
    </citation>
    <scope>NUCLEOTIDE SEQUENCE [LARGE SCALE GENOMIC DNA]</scope>
    <source>
        <strain evidence="3">Edinburgh</strain>
    </source>
</reference>
<dbReference type="WBParaSite" id="TMUE_1000005829.1">
    <property type="protein sequence ID" value="TMUE_1000005829.1"/>
    <property type="gene ID" value="WBGene00290971"/>
</dbReference>
<name>A0A5S6QF66_TRIMR</name>
<evidence type="ECO:0000259" key="2">
    <source>
        <dbReference type="PROSITE" id="PS51391"/>
    </source>
</evidence>
<dbReference type="SUPFAM" id="SSF48464">
    <property type="entry name" value="ENTH/VHS domain"/>
    <property type="match status" value="1"/>
</dbReference>
<organism evidence="3 4">
    <name type="scientific">Trichuris muris</name>
    <name type="common">Mouse whipworm</name>
    <dbReference type="NCBI Taxonomy" id="70415"/>
    <lineage>
        <taxon>Eukaryota</taxon>
        <taxon>Metazoa</taxon>
        <taxon>Ecdysozoa</taxon>
        <taxon>Nematoda</taxon>
        <taxon>Enoplea</taxon>
        <taxon>Dorylaimia</taxon>
        <taxon>Trichinellida</taxon>
        <taxon>Trichuridae</taxon>
        <taxon>Trichuris</taxon>
    </lineage>
</organism>
<feature type="domain" description="CID" evidence="2">
    <location>
        <begin position="4"/>
        <end position="134"/>
    </location>
</feature>
<proteinExistence type="predicted"/>
<dbReference type="Gene3D" id="1.25.40.90">
    <property type="match status" value="1"/>
</dbReference>
<dbReference type="STRING" id="70415.A0A5S6QF66"/>
<dbReference type="Pfam" id="PF04818">
    <property type="entry name" value="CID"/>
    <property type="match status" value="1"/>
</dbReference>
<dbReference type="AlphaFoldDB" id="A0A5S6QF66"/>
<dbReference type="PANTHER" id="PTHR12460">
    <property type="entry name" value="CYCLIN-DEPENDENT KINASE INHIBITOR-RELATED PROTEIN"/>
    <property type="match status" value="1"/>
</dbReference>
<reference evidence="4" key="3">
    <citation type="submission" date="2019-12" db="UniProtKB">
        <authorList>
            <consortium name="WormBaseParasite"/>
        </authorList>
    </citation>
    <scope>IDENTIFICATION</scope>
</reference>
<feature type="region of interest" description="Disordered" evidence="1">
    <location>
        <begin position="293"/>
        <end position="327"/>
    </location>
</feature>
<dbReference type="Proteomes" id="UP000046395">
    <property type="component" value="Unassembled WGS sequence"/>
</dbReference>
<dbReference type="InterPro" id="IPR006569">
    <property type="entry name" value="CID_dom"/>
</dbReference>